<dbReference type="Pfam" id="PF11150">
    <property type="entry name" value="DUF2927"/>
    <property type="match status" value="1"/>
</dbReference>
<feature type="region of interest" description="Disordered" evidence="1">
    <location>
        <begin position="19"/>
        <end position="61"/>
    </location>
</feature>
<proteinExistence type="predicted"/>
<accession>A0A921NTQ8</accession>
<dbReference type="EMBL" id="APKE01000026">
    <property type="protein sequence ID" value="KAF0675378.1"/>
    <property type="molecule type" value="Genomic_DNA"/>
</dbReference>
<dbReference type="RefSeq" id="WP_159965787.1">
    <property type="nucleotide sequence ID" value="NZ_APKE01000026.1"/>
</dbReference>
<organism evidence="3 4">
    <name type="scientific">Profundibacterium mesophilum KAUST100406-0324</name>
    <dbReference type="NCBI Taxonomy" id="1037889"/>
    <lineage>
        <taxon>Bacteria</taxon>
        <taxon>Pseudomonadati</taxon>
        <taxon>Pseudomonadota</taxon>
        <taxon>Alphaproteobacteria</taxon>
        <taxon>Rhodobacterales</taxon>
        <taxon>Roseobacteraceae</taxon>
        <taxon>Profundibacterium</taxon>
    </lineage>
</organism>
<protein>
    <submittedName>
        <fullName evidence="3">Dihydrolipoamide acetyltransferase</fullName>
    </submittedName>
</protein>
<keyword evidence="2" id="KW-0732">Signal</keyword>
<feature type="signal peptide" evidence="2">
    <location>
        <begin position="1"/>
        <end position="24"/>
    </location>
</feature>
<gene>
    <name evidence="3" type="ORF">PMES_02268</name>
</gene>
<dbReference type="AlphaFoldDB" id="A0A921NTQ8"/>
<keyword evidence="4" id="KW-1185">Reference proteome</keyword>
<evidence type="ECO:0000313" key="3">
    <source>
        <dbReference type="EMBL" id="KAF0675378.1"/>
    </source>
</evidence>
<name>A0A921NTQ8_9RHOB</name>
<dbReference type="InterPro" id="IPR021323">
    <property type="entry name" value="DUF2927"/>
</dbReference>
<dbReference type="Proteomes" id="UP000698242">
    <property type="component" value="Unassembled WGS sequence"/>
</dbReference>
<dbReference type="PROSITE" id="PS51257">
    <property type="entry name" value="PROKAR_LIPOPROTEIN"/>
    <property type="match status" value="1"/>
</dbReference>
<evidence type="ECO:0000256" key="1">
    <source>
        <dbReference type="SAM" id="MobiDB-lite"/>
    </source>
</evidence>
<comment type="caution">
    <text evidence="3">The sequence shown here is derived from an EMBL/GenBank/DDBJ whole genome shotgun (WGS) entry which is preliminary data.</text>
</comment>
<reference evidence="3" key="1">
    <citation type="submission" date="2013-03" db="EMBL/GenBank/DDBJ databases">
        <title>Genome Sequence of the Profundibacterium mesophilum strain KAUST100406-0324T from Red Sea, a novel genus in the family Rhodobacteraceae.</title>
        <authorList>
            <person name="Essack M."/>
            <person name="Alam I."/>
            <person name="Lafi F."/>
            <person name="Alawi W."/>
            <person name="Kamanu F."/>
            <person name="Al-Suwailem A."/>
            <person name="Lee O.O."/>
            <person name="Xu Y."/>
            <person name="Bajic V."/>
            <person name="Qian P.-Y."/>
            <person name="Archer J."/>
        </authorList>
    </citation>
    <scope>NUCLEOTIDE SEQUENCE</scope>
    <source>
        <strain evidence="3">KAUST100406-0324</strain>
    </source>
</reference>
<feature type="chain" id="PRO_5037241685" evidence="2">
    <location>
        <begin position="25"/>
        <end position="334"/>
    </location>
</feature>
<sequence>MLRHGLLAICAGALAACSAPPAPAPQPRTLAQPAPQPRVKAPRPEPAPERGTAPPKALPLPPESQELAQYYERVQSGLLAQGLLRRDGGGSDTPYNRRILVENFVQIGLFEEYADTGSRLVARATESRLHRFERPVVLDIEFGDSVAPAIRARDTAAIASYAQRLARVTRHPIAMAREDGTAGTDGNFTIFILNEAERRALGPRLQEMVPGISRSALNEVINLPRSSYCLVFALDPSNTGSYTRAVAVIRAEHPDLLRLSCIHEEIAQGLGLANDSPTARPSIFNDDEEFGLLTRHDEQLLRILYDPRMKLGMSTAQARDMAAVIAADFFDENS</sequence>
<evidence type="ECO:0000313" key="4">
    <source>
        <dbReference type="Proteomes" id="UP000698242"/>
    </source>
</evidence>
<evidence type="ECO:0000256" key="2">
    <source>
        <dbReference type="SAM" id="SignalP"/>
    </source>
</evidence>
<dbReference type="OrthoDB" id="3295600at2"/>